<dbReference type="Proteomes" id="UP000244441">
    <property type="component" value="Chromosome"/>
</dbReference>
<protein>
    <submittedName>
        <fullName evidence="1">DUF1289 domain-containing protein</fullName>
    </submittedName>
</protein>
<gene>
    <name evidence="1" type="ORF">C2869_11085</name>
</gene>
<dbReference type="AlphaFoldDB" id="A0A2S0VRV2"/>
<sequence length="65" mass="7448">MEKSVQSPCVRNCCLNQQDICVGCGRTLQEITHWTQYSTQQQRQIVIACRARFAALQAQLTQSFK</sequence>
<name>A0A2S0VRV2_9ALTE</name>
<reference evidence="1 2" key="1">
    <citation type="submission" date="2018-01" db="EMBL/GenBank/DDBJ databases">
        <title>Genome sequence of a Cantenovulum-like bacteria.</title>
        <authorList>
            <person name="Tan W.R."/>
            <person name="Lau N.-S."/>
            <person name="Go F."/>
            <person name="Amirul A.-A.A."/>
        </authorList>
    </citation>
    <scope>NUCLEOTIDE SEQUENCE [LARGE SCALE GENOMIC DNA]</scope>
    <source>
        <strain evidence="1 2">CCB-QB4</strain>
    </source>
</reference>
<dbReference type="OrthoDB" id="9811423at2"/>
<dbReference type="Pfam" id="PF06945">
    <property type="entry name" value="DUF1289"/>
    <property type="match status" value="1"/>
</dbReference>
<dbReference type="InterPro" id="IPR010710">
    <property type="entry name" value="DUF1289"/>
</dbReference>
<dbReference type="RefSeq" id="WP_108603002.1">
    <property type="nucleotide sequence ID" value="NZ_CP026604.1"/>
</dbReference>
<evidence type="ECO:0000313" key="1">
    <source>
        <dbReference type="EMBL" id="AWB66946.1"/>
    </source>
</evidence>
<dbReference type="EMBL" id="CP026604">
    <property type="protein sequence ID" value="AWB66946.1"/>
    <property type="molecule type" value="Genomic_DNA"/>
</dbReference>
<dbReference type="PANTHER" id="PTHR35175:SF2">
    <property type="entry name" value="DUF1289 DOMAIN-CONTAINING PROTEIN"/>
    <property type="match status" value="1"/>
</dbReference>
<proteinExistence type="predicted"/>
<evidence type="ECO:0000313" key="2">
    <source>
        <dbReference type="Proteomes" id="UP000244441"/>
    </source>
</evidence>
<accession>A0A2S0VRV2</accession>
<dbReference type="KEGG" id="cate:C2869_11085"/>
<dbReference type="PANTHER" id="PTHR35175">
    <property type="entry name" value="DUF1289 DOMAIN-CONTAINING PROTEIN"/>
    <property type="match status" value="1"/>
</dbReference>
<keyword evidence="2" id="KW-1185">Reference proteome</keyword>
<organism evidence="1 2">
    <name type="scientific">Saccharobesus litoralis</name>
    <dbReference type="NCBI Taxonomy" id="2172099"/>
    <lineage>
        <taxon>Bacteria</taxon>
        <taxon>Pseudomonadati</taxon>
        <taxon>Pseudomonadota</taxon>
        <taxon>Gammaproteobacteria</taxon>
        <taxon>Alteromonadales</taxon>
        <taxon>Alteromonadaceae</taxon>
        <taxon>Saccharobesus</taxon>
    </lineage>
</organism>